<feature type="compositionally biased region" description="Polar residues" evidence="1">
    <location>
        <begin position="64"/>
        <end position="89"/>
    </location>
</feature>
<organism evidence="2 3">
    <name type="scientific">Glycomyces artemisiae</name>
    <dbReference type="NCBI Taxonomy" id="1076443"/>
    <lineage>
        <taxon>Bacteria</taxon>
        <taxon>Bacillati</taxon>
        <taxon>Actinomycetota</taxon>
        <taxon>Actinomycetes</taxon>
        <taxon>Glycomycetales</taxon>
        <taxon>Glycomycetaceae</taxon>
        <taxon>Glycomyces</taxon>
    </lineage>
</organism>
<feature type="compositionally biased region" description="Low complexity" evidence="1">
    <location>
        <begin position="13"/>
        <end position="24"/>
    </location>
</feature>
<dbReference type="EMBL" id="PVTJ01000008">
    <property type="protein sequence ID" value="PRY56942.1"/>
    <property type="molecule type" value="Genomic_DNA"/>
</dbReference>
<evidence type="ECO:0000313" key="2">
    <source>
        <dbReference type="EMBL" id="PRY56942.1"/>
    </source>
</evidence>
<dbReference type="AlphaFoldDB" id="A0A2T0UGA8"/>
<dbReference type="Proteomes" id="UP000238176">
    <property type="component" value="Unassembled WGS sequence"/>
</dbReference>
<gene>
    <name evidence="2" type="ORF">B0I28_108253</name>
</gene>
<keyword evidence="3" id="KW-1185">Reference proteome</keyword>
<sequence length="138" mass="13755">MSTAIRTAAIPASTVSPSYSTVSSITADDQSSRNSTFKSCAPDCHARTAAPTVSGVTCPRAAAGSSTGFNSGSENAPDSTCPDTNSPNISAIRASGSDTHAAPPSTMYDATALTDDPLGTTGTSGSADSDVELKSSTW</sequence>
<evidence type="ECO:0000313" key="3">
    <source>
        <dbReference type="Proteomes" id="UP000238176"/>
    </source>
</evidence>
<evidence type="ECO:0000256" key="1">
    <source>
        <dbReference type="SAM" id="MobiDB-lite"/>
    </source>
</evidence>
<feature type="region of interest" description="Disordered" evidence="1">
    <location>
        <begin position="56"/>
        <end position="138"/>
    </location>
</feature>
<protein>
    <submittedName>
        <fullName evidence="2">Uncharacterized protein</fullName>
    </submittedName>
</protein>
<feature type="region of interest" description="Disordered" evidence="1">
    <location>
        <begin position="1"/>
        <end position="39"/>
    </location>
</feature>
<comment type="caution">
    <text evidence="2">The sequence shown here is derived from an EMBL/GenBank/DDBJ whole genome shotgun (WGS) entry which is preliminary data.</text>
</comment>
<name>A0A2T0UGA8_9ACTN</name>
<proteinExistence type="predicted"/>
<feature type="compositionally biased region" description="Polar residues" evidence="1">
    <location>
        <begin position="25"/>
        <end position="38"/>
    </location>
</feature>
<accession>A0A2T0UGA8</accession>
<reference evidence="2 3" key="1">
    <citation type="submission" date="2018-03" db="EMBL/GenBank/DDBJ databases">
        <title>Genomic Encyclopedia of Type Strains, Phase III (KMG-III): the genomes of soil and plant-associated and newly described type strains.</title>
        <authorList>
            <person name="Whitman W."/>
        </authorList>
    </citation>
    <scope>NUCLEOTIDE SEQUENCE [LARGE SCALE GENOMIC DNA]</scope>
    <source>
        <strain evidence="2 3">CGMCC 4.7067</strain>
    </source>
</reference>